<dbReference type="Proteomes" id="UP000242699">
    <property type="component" value="Unassembled WGS sequence"/>
</dbReference>
<feature type="domain" description="FAD-binding PCMH-type" evidence="4">
    <location>
        <begin position="1"/>
        <end position="176"/>
    </location>
</feature>
<dbReference type="GO" id="GO:0071949">
    <property type="term" value="F:FAD binding"/>
    <property type="evidence" value="ECO:0007669"/>
    <property type="project" value="InterPro"/>
</dbReference>
<proteinExistence type="predicted"/>
<dbReference type="InterPro" id="IPR002346">
    <property type="entry name" value="Mopterin_DH_FAD-bd"/>
</dbReference>
<evidence type="ECO:0000313" key="5">
    <source>
        <dbReference type="EMBL" id="PSR25623.1"/>
    </source>
</evidence>
<dbReference type="InterPro" id="IPR005107">
    <property type="entry name" value="CO_DH_flav_C"/>
</dbReference>
<dbReference type="PANTHER" id="PTHR42659">
    <property type="entry name" value="XANTHINE DEHYDROGENASE SUBUNIT C-RELATED"/>
    <property type="match status" value="1"/>
</dbReference>
<dbReference type="Gene3D" id="3.30.465.10">
    <property type="match status" value="1"/>
</dbReference>
<dbReference type="SUPFAM" id="SSF55447">
    <property type="entry name" value="CO dehydrogenase flavoprotein C-terminal domain-like"/>
    <property type="match status" value="1"/>
</dbReference>
<dbReference type="EMBL" id="PXYT01000052">
    <property type="protein sequence ID" value="PSR25623.1"/>
    <property type="molecule type" value="Genomic_DNA"/>
</dbReference>
<evidence type="ECO:0000256" key="1">
    <source>
        <dbReference type="ARBA" id="ARBA00022630"/>
    </source>
</evidence>
<dbReference type="InterPro" id="IPR016169">
    <property type="entry name" value="FAD-bd_PCMH_sub2"/>
</dbReference>
<dbReference type="InterPro" id="IPR051312">
    <property type="entry name" value="Diverse_Substr_Oxidored"/>
</dbReference>
<keyword evidence="1" id="KW-0285">Flavoprotein</keyword>
<dbReference type="InterPro" id="IPR036318">
    <property type="entry name" value="FAD-bd_PCMH-like_sf"/>
</dbReference>
<organism evidence="5 6">
    <name type="scientific">Sulfobacillus benefaciens</name>
    <dbReference type="NCBI Taxonomy" id="453960"/>
    <lineage>
        <taxon>Bacteria</taxon>
        <taxon>Bacillati</taxon>
        <taxon>Bacillota</taxon>
        <taxon>Clostridia</taxon>
        <taxon>Eubacteriales</taxon>
        <taxon>Clostridiales Family XVII. Incertae Sedis</taxon>
        <taxon>Sulfobacillus</taxon>
    </lineage>
</organism>
<dbReference type="SMART" id="SM01092">
    <property type="entry name" value="CO_deh_flav_C"/>
    <property type="match status" value="1"/>
</dbReference>
<dbReference type="Gene3D" id="3.30.390.50">
    <property type="entry name" value="CO dehydrogenase flavoprotein, C-terminal domain"/>
    <property type="match status" value="1"/>
</dbReference>
<dbReference type="Pfam" id="PF00941">
    <property type="entry name" value="FAD_binding_5"/>
    <property type="match status" value="1"/>
</dbReference>
<dbReference type="Gene3D" id="3.30.43.10">
    <property type="entry name" value="Uridine Diphospho-n-acetylenolpyruvylglucosamine Reductase, domain 2"/>
    <property type="match status" value="1"/>
</dbReference>
<comment type="caution">
    <text evidence="5">The sequence shown here is derived from an EMBL/GenBank/DDBJ whole genome shotgun (WGS) entry which is preliminary data.</text>
</comment>
<keyword evidence="3" id="KW-0560">Oxidoreductase</keyword>
<gene>
    <name evidence="5" type="ORF">C7B43_16395</name>
</gene>
<name>A0A2T2WTV4_9FIRM</name>
<dbReference type="SUPFAM" id="SSF56176">
    <property type="entry name" value="FAD-binding/transporter-associated domain-like"/>
    <property type="match status" value="1"/>
</dbReference>
<reference evidence="5 6" key="1">
    <citation type="journal article" date="2014" name="BMC Genomics">
        <title>Comparison of environmental and isolate Sulfobacillus genomes reveals diverse carbon, sulfur, nitrogen, and hydrogen metabolisms.</title>
        <authorList>
            <person name="Justice N.B."/>
            <person name="Norman A."/>
            <person name="Brown C.T."/>
            <person name="Singh A."/>
            <person name="Thomas B.C."/>
            <person name="Banfield J.F."/>
        </authorList>
    </citation>
    <scope>NUCLEOTIDE SEQUENCE [LARGE SCALE GENOMIC DNA]</scope>
    <source>
        <strain evidence="5">AMDSBA1</strain>
    </source>
</reference>
<dbReference type="InterPro" id="IPR016166">
    <property type="entry name" value="FAD-bd_PCMH"/>
</dbReference>
<evidence type="ECO:0000313" key="6">
    <source>
        <dbReference type="Proteomes" id="UP000242699"/>
    </source>
</evidence>
<dbReference type="InterPro" id="IPR036683">
    <property type="entry name" value="CO_DH_flav_C_dom_sf"/>
</dbReference>
<dbReference type="GO" id="GO:0016491">
    <property type="term" value="F:oxidoreductase activity"/>
    <property type="evidence" value="ECO:0007669"/>
    <property type="project" value="UniProtKB-KW"/>
</dbReference>
<evidence type="ECO:0000259" key="4">
    <source>
        <dbReference type="PROSITE" id="PS51387"/>
    </source>
</evidence>
<accession>A0A2T2WTV4</accession>
<keyword evidence="2" id="KW-0274">FAD</keyword>
<dbReference type="PANTHER" id="PTHR42659:SF2">
    <property type="entry name" value="XANTHINE DEHYDROGENASE SUBUNIT C-RELATED"/>
    <property type="match status" value="1"/>
</dbReference>
<dbReference type="InterPro" id="IPR016167">
    <property type="entry name" value="FAD-bd_PCMH_sub1"/>
</dbReference>
<dbReference type="Pfam" id="PF03450">
    <property type="entry name" value="CO_deh_flav_C"/>
    <property type="match status" value="1"/>
</dbReference>
<evidence type="ECO:0000256" key="2">
    <source>
        <dbReference type="ARBA" id="ARBA00022827"/>
    </source>
</evidence>
<sequence length="286" mass="30988">MKPPAFSYYRPESVAQALHLLSTVEGAKILAGGQSLIPMMNMRLARPDALVDINHLTELTSIQDVGDALEIGALVRHDELLRSPLVRRHAPLVAQAERLIGHPAIRSRGTIGGSLAHADPAAELPVLAVLGDWELIVSSQTQTRTISAGDFFLSYFVTTLAPEEMLLRIRLPKVSTYGHIAEYAIQAGDFALTIAATSVDVGPSGVVRECRIALGGVTDVPWRDKTIERQAIGQVAQDSLWKDISHTVAEAIDPIDDLHATSAYRRQLAEALLREALHRAAQPKPA</sequence>
<evidence type="ECO:0000256" key="3">
    <source>
        <dbReference type="ARBA" id="ARBA00023002"/>
    </source>
</evidence>
<dbReference type="PROSITE" id="PS51387">
    <property type="entry name" value="FAD_PCMH"/>
    <property type="match status" value="1"/>
</dbReference>
<protein>
    <recommendedName>
        <fullName evidence="4">FAD-binding PCMH-type domain-containing protein</fullName>
    </recommendedName>
</protein>
<dbReference type="AlphaFoldDB" id="A0A2T2WTV4"/>